<evidence type="ECO:0000313" key="3">
    <source>
        <dbReference type="Proteomes" id="UP000460157"/>
    </source>
</evidence>
<feature type="transmembrane region" description="Helical" evidence="1">
    <location>
        <begin position="93"/>
        <end position="114"/>
    </location>
</feature>
<keyword evidence="3" id="KW-1185">Reference proteome</keyword>
<dbReference type="OrthoDB" id="8854344at2"/>
<evidence type="ECO:0008006" key="4">
    <source>
        <dbReference type="Google" id="ProtNLM"/>
    </source>
</evidence>
<accession>A0A7K1UKP1</accession>
<keyword evidence="1" id="KW-0472">Membrane</keyword>
<proteinExistence type="predicted"/>
<dbReference type="Proteomes" id="UP000460157">
    <property type="component" value="Unassembled WGS sequence"/>
</dbReference>
<name>A0A7K1UKP1_9MICC</name>
<dbReference type="EMBL" id="WRPM01000085">
    <property type="protein sequence ID" value="MVT27053.1"/>
    <property type="molecule type" value="Genomic_DNA"/>
</dbReference>
<keyword evidence="1" id="KW-0812">Transmembrane</keyword>
<feature type="transmembrane region" description="Helical" evidence="1">
    <location>
        <begin position="60"/>
        <end position="86"/>
    </location>
</feature>
<reference evidence="2 3" key="1">
    <citation type="submission" date="2019-12" db="EMBL/GenBank/DDBJ databases">
        <title>Nesterenkonia muleiensis sp. nov., a novel actinobacterium isolated from sap of Populus euphratica.</title>
        <authorList>
            <person name="Wang R."/>
        </authorList>
    </citation>
    <scope>NUCLEOTIDE SEQUENCE [LARGE SCALE GENOMIC DNA]</scope>
    <source>
        <strain evidence="2 3">F10</strain>
    </source>
</reference>
<evidence type="ECO:0000313" key="2">
    <source>
        <dbReference type="EMBL" id="MVT27053.1"/>
    </source>
</evidence>
<organism evidence="2 3">
    <name type="scientific">Nesterenkonia alkaliphila</name>
    <dbReference type="NCBI Taxonomy" id="1463631"/>
    <lineage>
        <taxon>Bacteria</taxon>
        <taxon>Bacillati</taxon>
        <taxon>Actinomycetota</taxon>
        <taxon>Actinomycetes</taxon>
        <taxon>Micrococcales</taxon>
        <taxon>Micrococcaceae</taxon>
        <taxon>Nesterenkonia</taxon>
    </lineage>
</organism>
<keyword evidence="1" id="KW-1133">Transmembrane helix</keyword>
<sequence length="144" mass="15739">MHTSQTVKKDRLSGVVTIVLSVFTLGTGLYFMVLRPPLLPEDIRFSGIDTSTLPPAFLDWLGVVFPTWGGFITGFGIVLLGIGLYLLSGRILWLYLGTAAGILVAFGRFVYSNIVISSDFLWFITGLFALALGLALILVLRRGR</sequence>
<feature type="transmembrane region" description="Helical" evidence="1">
    <location>
        <begin position="12"/>
        <end position="33"/>
    </location>
</feature>
<dbReference type="AlphaFoldDB" id="A0A7K1UKP1"/>
<feature type="transmembrane region" description="Helical" evidence="1">
    <location>
        <begin position="120"/>
        <end position="140"/>
    </location>
</feature>
<evidence type="ECO:0000256" key="1">
    <source>
        <dbReference type="SAM" id="Phobius"/>
    </source>
</evidence>
<protein>
    <recommendedName>
        <fullName evidence="4">DUF4345 domain-containing protein</fullName>
    </recommendedName>
</protein>
<comment type="caution">
    <text evidence="2">The sequence shown here is derived from an EMBL/GenBank/DDBJ whole genome shotgun (WGS) entry which is preliminary data.</text>
</comment>
<gene>
    <name evidence="2" type="ORF">GNZ21_11925</name>
</gene>